<protein>
    <submittedName>
        <fullName evidence="2">Uncharacterized protein</fullName>
    </submittedName>
</protein>
<proteinExistence type="predicted"/>
<dbReference type="RefSeq" id="WP_340364466.1">
    <property type="nucleotide sequence ID" value="NZ_JBBKZV010000008.1"/>
</dbReference>
<keyword evidence="3" id="KW-1185">Reference proteome</keyword>
<dbReference type="Proteomes" id="UP001363010">
    <property type="component" value="Unassembled WGS sequence"/>
</dbReference>
<evidence type="ECO:0000256" key="1">
    <source>
        <dbReference type="SAM" id="MobiDB-lite"/>
    </source>
</evidence>
<comment type="caution">
    <text evidence="2">The sequence shown here is derived from an EMBL/GenBank/DDBJ whole genome shotgun (WGS) entry which is preliminary data.</text>
</comment>
<feature type="region of interest" description="Disordered" evidence="1">
    <location>
        <begin position="1"/>
        <end position="23"/>
    </location>
</feature>
<gene>
    <name evidence="2" type="ORF">WKW80_15510</name>
</gene>
<evidence type="ECO:0000313" key="3">
    <source>
        <dbReference type="Proteomes" id="UP001363010"/>
    </source>
</evidence>
<dbReference type="EMBL" id="JBBKZV010000008">
    <property type="protein sequence ID" value="MEJ8823426.1"/>
    <property type="molecule type" value="Genomic_DNA"/>
</dbReference>
<organism evidence="2 3">
    <name type="scientific">Variovorax humicola</name>
    <dbReference type="NCBI Taxonomy" id="1769758"/>
    <lineage>
        <taxon>Bacteria</taxon>
        <taxon>Pseudomonadati</taxon>
        <taxon>Pseudomonadota</taxon>
        <taxon>Betaproteobacteria</taxon>
        <taxon>Burkholderiales</taxon>
        <taxon>Comamonadaceae</taxon>
        <taxon>Variovorax</taxon>
    </lineage>
</organism>
<name>A0ABU8W040_9BURK</name>
<reference evidence="2 3" key="1">
    <citation type="submission" date="2024-03" db="EMBL/GenBank/DDBJ databases">
        <title>Novel species of the genus Variovorax.</title>
        <authorList>
            <person name="Liu Q."/>
            <person name="Xin Y.-H."/>
        </authorList>
    </citation>
    <scope>NUCLEOTIDE SEQUENCE [LARGE SCALE GENOMIC DNA]</scope>
    <source>
        <strain evidence="2 3">KACC 18501</strain>
    </source>
</reference>
<accession>A0ABU8W040</accession>
<evidence type="ECO:0000313" key="2">
    <source>
        <dbReference type="EMBL" id="MEJ8823426.1"/>
    </source>
</evidence>
<sequence>MTGERLAGAARDQQQRRSQRTKSFCDSAFETQLLQARKAGADACSASLSAAATLAFATGAPGSAPEP</sequence>